<reference evidence="9 10" key="1">
    <citation type="submission" date="2018-04" db="EMBL/GenBank/DDBJ databases">
        <title>Genomic Encyclopedia of Archaeal and Bacterial Type Strains, Phase II (KMG-II): from individual species to whole genera.</title>
        <authorList>
            <person name="Goeker M."/>
        </authorList>
    </citation>
    <scope>NUCLEOTIDE SEQUENCE [LARGE SCALE GENOMIC DNA]</scope>
    <source>
        <strain evidence="9 10">DSM 5822</strain>
    </source>
</reference>
<sequence>MSRLISIILSCFSLSSATALSTAAILSTATLTEPIITVTTQGFATLSTQTMLNHQPFFQAVGNGRHCGSCHQENQGWTVTPTALQARFRESQGLDPIFRLVDGANSPHQRVNTLAQRQLAYSMLLNYGVIRIAKPMPLAADFSLVKVDDPYGYANEKDLSVFRRPLPSTNVAFLSTVMWDGRETQHTKKYGNCPLDVQSRPCYASLTTSLLHQAHSAIQGHSEFHLGLNSMNLQRIVRFEMQHFSAQEYDGEAGKLSVNGAFGGVKALSTLRTYFGMNDFFAGDYRTKAKFNPQVFTLYQAWLPRSTSHTVNAKQAAIARGEVLFNHRPIVITGVTGFNDQRQQRRIVATCSSCHSAPNIGNTTVPHFMNIGTADGELRHLDQPLYTFKHNQTGQIVRTTDAGLALLTGKWQDIGKFKVPILRGLAARAPYFHHGQAANLQAVIDFYNRRFQIHFSAQEKADLIAFLGAL</sequence>
<dbReference type="Gene3D" id="1.10.760.10">
    <property type="entry name" value="Cytochrome c-like domain"/>
    <property type="match status" value="1"/>
</dbReference>
<name>A0A2T5IYX7_9GAMM</name>
<dbReference type="RefSeq" id="WP_146164449.1">
    <property type="nucleotide sequence ID" value="NZ_QAON01000008.1"/>
</dbReference>
<dbReference type="AlphaFoldDB" id="A0A2T5IYX7"/>
<dbReference type="EMBL" id="QAON01000008">
    <property type="protein sequence ID" value="PTQ89213.1"/>
    <property type="molecule type" value="Genomic_DNA"/>
</dbReference>
<comment type="caution">
    <text evidence="9">The sequence shown here is derived from an EMBL/GenBank/DDBJ whole genome shotgun (WGS) entry which is preliminary data.</text>
</comment>
<keyword evidence="1 6" id="KW-0349">Heme</keyword>
<keyword evidence="10" id="KW-1185">Reference proteome</keyword>
<evidence type="ECO:0000256" key="7">
    <source>
        <dbReference type="SAM" id="SignalP"/>
    </source>
</evidence>
<dbReference type="PANTHER" id="PTHR30600:SF10">
    <property type="entry name" value="BLL6722 PROTEIN"/>
    <property type="match status" value="1"/>
</dbReference>
<evidence type="ECO:0000313" key="10">
    <source>
        <dbReference type="Proteomes" id="UP000244223"/>
    </source>
</evidence>
<dbReference type="SUPFAM" id="SSF46626">
    <property type="entry name" value="Cytochrome c"/>
    <property type="match status" value="1"/>
</dbReference>
<dbReference type="PANTHER" id="PTHR30600">
    <property type="entry name" value="CYTOCHROME C PEROXIDASE-RELATED"/>
    <property type="match status" value="1"/>
</dbReference>
<accession>A0A2T5IYX7</accession>
<dbReference type="InterPro" id="IPR051395">
    <property type="entry name" value="Cytochrome_c_Peroxidase/MauG"/>
</dbReference>
<gene>
    <name evidence="9" type="ORF">C8N29_10897</name>
</gene>
<dbReference type="GO" id="GO:0009055">
    <property type="term" value="F:electron transfer activity"/>
    <property type="evidence" value="ECO:0007669"/>
    <property type="project" value="InterPro"/>
</dbReference>
<evidence type="ECO:0000256" key="5">
    <source>
        <dbReference type="ARBA" id="ARBA00023004"/>
    </source>
</evidence>
<dbReference type="GO" id="GO:0020037">
    <property type="term" value="F:heme binding"/>
    <property type="evidence" value="ECO:0007669"/>
    <property type="project" value="InterPro"/>
</dbReference>
<dbReference type="PROSITE" id="PS51007">
    <property type="entry name" value="CYTC"/>
    <property type="match status" value="1"/>
</dbReference>
<dbReference type="InterPro" id="IPR009056">
    <property type="entry name" value="Cyt_c-like_dom"/>
</dbReference>
<feature type="domain" description="Cytochrome c" evidence="8">
    <location>
        <begin position="316"/>
        <end position="470"/>
    </location>
</feature>
<evidence type="ECO:0000313" key="9">
    <source>
        <dbReference type="EMBL" id="PTQ89213.1"/>
    </source>
</evidence>
<evidence type="ECO:0000256" key="2">
    <source>
        <dbReference type="ARBA" id="ARBA00022723"/>
    </source>
</evidence>
<feature type="chain" id="PRO_5031242356" description="Cytochrome c domain-containing protein" evidence="7">
    <location>
        <begin position="20"/>
        <end position="470"/>
    </location>
</feature>
<evidence type="ECO:0000256" key="3">
    <source>
        <dbReference type="ARBA" id="ARBA00022729"/>
    </source>
</evidence>
<feature type="signal peptide" evidence="7">
    <location>
        <begin position="1"/>
        <end position="19"/>
    </location>
</feature>
<dbReference type="Proteomes" id="UP000244223">
    <property type="component" value="Unassembled WGS sequence"/>
</dbReference>
<keyword evidence="2 6" id="KW-0479">Metal-binding</keyword>
<keyword evidence="5 6" id="KW-0408">Iron</keyword>
<evidence type="ECO:0000256" key="1">
    <source>
        <dbReference type="ARBA" id="ARBA00022617"/>
    </source>
</evidence>
<proteinExistence type="predicted"/>
<dbReference type="InterPro" id="IPR036909">
    <property type="entry name" value="Cyt_c-like_dom_sf"/>
</dbReference>
<dbReference type="GO" id="GO:0004130">
    <property type="term" value="F:cytochrome-c peroxidase activity"/>
    <property type="evidence" value="ECO:0007669"/>
    <property type="project" value="TreeGrafter"/>
</dbReference>
<evidence type="ECO:0000256" key="4">
    <source>
        <dbReference type="ARBA" id="ARBA00023002"/>
    </source>
</evidence>
<evidence type="ECO:0000256" key="6">
    <source>
        <dbReference type="PROSITE-ProRule" id="PRU00433"/>
    </source>
</evidence>
<protein>
    <recommendedName>
        <fullName evidence="8">Cytochrome c domain-containing protein</fullName>
    </recommendedName>
</protein>
<organism evidence="9 10">
    <name type="scientific">Agitococcus lubricus</name>
    <dbReference type="NCBI Taxonomy" id="1077255"/>
    <lineage>
        <taxon>Bacteria</taxon>
        <taxon>Pseudomonadati</taxon>
        <taxon>Pseudomonadota</taxon>
        <taxon>Gammaproteobacteria</taxon>
        <taxon>Moraxellales</taxon>
        <taxon>Moraxellaceae</taxon>
        <taxon>Agitococcus</taxon>
    </lineage>
</organism>
<evidence type="ECO:0000259" key="8">
    <source>
        <dbReference type="PROSITE" id="PS51007"/>
    </source>
</evidence>
<dbReference type="GO" id="GO:0046872">
    <property type="term" value="F:metal ion binding"/>
    <property type="evidence" value="ECO:0007669"/>
    <property type="project" value="UniProtKB-KW"/>
</dbReference>
<dbReference type="OrthoDB" id="9772811at2"/>
<keyword evidence="4" id="KW-0560">Oxidoreductase</keyword>
<keyword evidence="3 7" id="KW-0732">Signal</keyword>